<dbReference type="PROSITE" id="PS50878">
    <property type="entry name" value="RT_POL"/>
    <property type="match status" value="1"/>
</dbReference>
<dbReference type="SUPFAM" id="SSF56672">
    <property type="entry name" value="DNA/RNA polymerases"/>
    <property type="match status" value="1"/>
</dbReference>
<dbReference type="Proteomes" id="UP001152795">
    <property type="component" value="Unassembled WGS sequence"/>
</dbReference>
<feature type="non-terminal residue" evidence="1">
    <location>
        <position position="202"/>
    </location>
</feature>
<reference evidence="1" key="1">
    <citation type="submission" date="2020-04" db="EMBL/GenBank/DDBJ databases">
        <authorList>
            <person name="Alioto T."/>
            <person name="Alioto T."/>
            <person name="Gomez Garrido J."/>
        </authorList>
    </citation>
    <scope>NUCLEOTIDE SEQUENCE</scope>
    <source>
        <strain evidence="1">A484AB</strain>
    </source>
</reference>
<dbReference type="AlphaFoldDB" id="A0A6S7G384"/>
<sequence>MARAINGNKSVHAVVLDFGKAFDKVPHQSLLQKLWYYGIHGSLFNWFESFLQERFQTVVCEGKSSQPVPVTSGVPQVTVLGPLLFHVYINDLPDGLSSNVRLFADDALVYGIIVGGTECQQLQNDLIKLEQWQLKWQMEFNPTKCKVIRISTKKSERNEIYMFCGKQLEQVTSILYLGLTVTDKLRWSDHISEISNKAGKTL</sequence>
<keyword evidence="2" id="KW-1185">Reference proteome</keyword>
<evidence type="ECO:0000313" key="2">
    <source>
        <dbReference type="Proteomes" id="UP001152795"/>
    </source>
</evidence>
<dbReference type="InterPro" id="IPR000477">
    <property type="entry name" value="RT_dom"/>
</dbReference>
<comment type="caution">
    <text evidence="1">The sequence shown here is derived from an EMBL/GenBank/DDBJ whole genome shotgun (WGS) entry which is preliminary data.</text>
</comment>
<accession>A0A6S7G384</accession>
<dbReference type="EMBL" id="CACRXK020000591">
    <property type="protein sequence ID" value="CAB3983232.1"/>
    <property type="molecule type" value="Genomic_DNA"/>
</dbReference>
<evidence type="ECO:0000313" key="1">
    <source>
        <dbReference type="EMBL" id="CAB3983232.1"/>
    </source>
</evidence>
<dbReference type="OrthoDB" id="10062389at2759"/>
<dbReference type="Pfam" id="PF00078">
    <property type="entry name" value="RVT_1"/>
    <property type="match status" value="1"/>
</dbReference>
<name>A0A6S7G384_PARCT</name>
<dbReference type="InterPro" id="IPR043502">
    <property type="entry name" value="DNA/RNA_pol_sf"/>
</dbReference>
<proteinExistence type="predicted"/>
<dbReference type="PANTHER" id="PTHR33332">
    <property type="entry name" value="REVERSE TRANSCRIPTASE DOMAIN-CONTAINING PROTEIN"/>
    <property type="match status" value="1"/>
</dbReference>
<organism evidence="1 2">
    <name type="scientific">Paramuricea clavata</name>
    <name type="common">Red gorgonian</name>
    <name type="synonym">Violescent sea-whip</name>
    <dbReference type="NCBI Taxonomy" id="317549"/>
    <lineage>
        <taxon>Eukaryota</taxon>
        <taxon>Metazoa</taxon>
        <taxon>Cnidaria</taxon>
        <taxon>Anthozoa</taxon>
        <taxon>Octocorallia</taxon>
        <taxon>Malacalcyonacea</taxon>
        <taxon>Plexauridae</taxon>
        <taxon>Paramuricea</taxon>
    </lineage>
</organism>
<gene>
    <name evidence="1" type="ORF">PACLA_8A062002</name>
</gene>
<protein>
    <submittedName>
        <fullName evidence="1">Uncharacterized protein</fullName>
    </submittedName>
</protein>